<dbReference type="InterPro" id="IPR027417">
    <property type="entry name" value="P-loop_NTPase"/>
</dbReference>
<reference evidence="11 12" key="1">
    <citation type="journal article" date="2016" name="Nat. Commun.">
        <title>Thousands of microbial genomes shed light on interconnected biogeochemical processes in an aquifer system.</title>
        <authorList>
            <person name="Anantharaman K."/>
            <person name="Brown C.T."/>
            <person name="Hug L.A."/>
            <person name="Sharon I."/>
            <person name="Castelle C.J."/>
            <person name="Probst A.J."/>
            <person name="Thomas B.C."/>
            <person name="Singh A."/>
            <person name="Wilkins M.J."/>
            <person name="Karaoz U."/>
            <person name="Brodie E.L."/>
            <person name="Williams K.H."/>
            <person name="Hubbard S.S."/>
            <person name="Banfield J.F."/>
        </authorList>
    </citation>
    <scope>NUCLEOTIDE SEQUENCE [LARGE SCALE GENOMIC DNA]</scope>
</reference>
<evidence type="ECO:0000256" key="10">
    <source>
        <dbReference type="ARBA" id="ARBA00032441"/>
    </source>
</evidence>
<keyword evidence="11" id="KW-0808">Transferase</keyword>
<dbReference type="GO" id="GO:0002949">
    <property type="term" value="P:tRNA threonylcarbamoyladenosine modification"/>
    <property type="evidence" value="ECO:0007669"/>
    <property type="project" value="InterPro"/>
</dbReference>
<evidence type="ECO:0000256" key="6">
    <source>
        <dbReference type="ARBA" id="ARBA00022723"/>
    </source>
</evidence>
<dbReference type="EMBL" id="MFQB01000028">
    <property type="protein sequence ID" value="OGH67574.1"/>
    <property type="molecule type" value="Genomic_DNA"/>
</dbReference>
<name>A0A1F6M7H3_9BACT</name>
<dbReference type="GO" id="GO:0016740">
    <property type="term" value="F:transferase activity"/>
    <property type="evidence" value="ECO:0007669"/>
    <property type="project" value="UniProtKB-KW"/>
</dbReference>
<dbReference type="NCBIfam" id="TIGR00150">
    <property type="entry name" value="T6A_YjeE"/>
    <property type="match status" value="1"/>
</dbReference>
<keyword evidence="9" id="KW-0460">Magnesium</keyword>
<keyword evidence="8" id="KW-0067">ATP-binding</keyword>
<evidence type="ECO:0000256" key="7">
    <source>
        <dbReference type="ARBA" id="ARBA00022741"/>
    </source>
</evidence>
<evidence type="ECO:0000256" key="2">
    <source>
        <dbReference type="ARBA" id="ARBA00007599"/>
    </source>
</evidence>
<evidence type="ECO:0000256" key="8">
    <source>
        <dbReference type="ARBA" id="ARBA00022840"/>
    </source>
</evidence>
<dbReference type="STRING" id="1798680.A3J66_03925"/>
<sequence>MIHEVQTEAEMLKLGEELAATLHSGDIVLLSGELGAGKTTLTKGIAQGLRILEDITSPTFTLMNTYPVSAESDVKTLVHIDTYRLKNQEELLEIGVEDYLGKPTTLCIIEWPEKIEGLLKNKKTIAITIEHTKNHTRTLTIERA</sequence>
<accession>A0A1F6M7H3</accession>
<gene>
    <name evidence="11" type="ORF">A3J66_03925</name>
</gene>
<dbReference type="GO" id="GO:0005737">
    <property type="term" value="C:cytoplasm"/>
    <property type="evidence" value="ECO:0007669"/>
    <property type="project" value="UniProtKB-SubCell"/>
</dbReference>
<evidence type="ECO:0000256" key="4">
    <source>
        <dbReference type="ARBA" id="ARBA00022490"/>
    </source>
</evidence>
<dbReference type="AlphaFoldDB" id="A0A1F6M7H3"/>
<comment type="caution">
    <text evidence="11">The sequence shown here is derived from an EMBL/GenBank/DDBJ whole genome shotgun (WGS) entry which is preliminary data.</text>
</comment>
<evidence type="ECO:0000313" key="11">
    <source>
        <dbReference type="EMBL" id="OGH67574.1"/>
    </source>
</evidence>
<dbReference type="Proteomes" id="UP000176282">
    <property type="component" value="Unassembled WGS sequence"/>
</dbReference>
<dbReference type="GO" id="GO:0046872">
    <property type="term" value="F:metal ion binding"/>
    <property type="evidence" value="ECO:0007669"/>
    <property type="project" value="UniProtKB-KW"/>
</dbReference>
<evidence type="ECO:0000256" key="5">
    <source>
        <dbReference type="ARBA" id="ARBA00022694"/>
    </source>
</evidence>
<keyword evidence="6" id="KW-0479">Metal-binding</keyword>
<organism evidence="11 12">
    <name type="scientific">Candidatus Magasanikbacteria bacterium RIFCSPHIGHO2_02_FULL_47_14</name>
    <dbReference type="NCBI Taxonomy" id="1798680"/>
    <lineage>
        <taxon>Bacteria</taxon>
        <taxon>Candidatus Magasanikiibacteriota</taxon>
    </lineage>
</organism>
<dbReference type="InterPro" id="IPR003442">
    <property type="entry name" value="T6A_TsaE"/>
</dbReference>
<protein>
    <recommendedName>
        <fullName evidence="3">tRNA threonylcarbamoyladenosine biosynthesis protein TsaE</fullName>
    </recommendedName>
    <alternativeName>
        <fullName evidence="10">t(6)A37 threonylcarbamoyladenosine biosynthesis protein TsaE</fullName>
    </alternativeName>
</protein>
<dbReference type="Pfam" id="PF02367">
    <property type="entry name" value="TsaE"/>
    <property type="match status" value="1"/>
</dbReference>
<keyword evidence="4" id="KW-0963">Cytoplasm</keyword>
<comment type="subcellular location">
    <subcellularLocation>
        <location evidence="1">Cytoplasm</location>
    </subcellularLocation>
</comment>
<dbReference type="GO" id="GO:0005524">
    <property type="term" value="F:ATP binding"/>
    <property type="evidence" value="ECO:0007669"/>
    <property type="project" value="UniProtKB-KW"/>
</dbReference>
<comment type="similarity">
    <text evidence="2">Belongs to the TsaE family.</text>
</comment>
<dbReference type="SUPFAM" id="SSF52540">
    <property type="entry name" value="P-loop containing nucleoside triphosphate hydrolases"/>
    <property type="match status" value="1"/>
</dbReference>
<proteinExistence type="inferred from homology"/>
<keyword evidence="7" id="KW-0547">Nucleotide-binding</keyword>
<keyword evidence="5" id="KW-0819">tRNA processing</keyword>
<dbReference type="PANTHER" id="PTHR33540:SF2">
    <property type="entry name" value="TRNA THREONYLCARBAMOYLADENOSINE BIOSYNTHESIS PROTEIN TSAE"/>
    <property type="match status" value="1"/>
</dbReference>
<evidence type="ECO:0000256" key="1">
    <source>
        <dbReference type="ARBA" id="ARBA00004496"/>
    </source>
</evidence>
<evidence type="ECO:0000313" key="12">
    <source>
        <dbReference type="Proteomes" id="UP000176282"/>
    </source>
</evidence>
<dbReference type="PANTHER" id="PTHR33540">
    <property type="entry name" value="TRNA THREONYLCARBAMOYLADENOSINE BIOSYNTHESIS PROTEIN TSAE"/>
    <property type="match status" value="1"/>
</dbReference>
<dbReference type="Gene3D" id="3.40.50.300">
    <property type="entry name" value="P-loop containing nucleotide triphosphate hydrolases"/>
    <property type="match status" value="1"/>
</dbReference>
<evidence type="ECO:0000256" key="9">
    <source>
        <dbReference type="ARBA" id="ARBA00022842"/>
    </source>
</evidence>
<evidence type="ECO:0000256" key="3">
    <source>
        <dbReference type="ARBA" id="ARBA00019010"/>
    </source>
</evidence>